<gene>
    <name evidence="2" type="ORF">D7I44_12085</name>
</gene>
<dbReference type="SUPFAM" id="SSF52980">
    <property type="entry name" value="Restriction endonuclease-like"/>
    <property type="match status" value="1"/>
</dbReference>
<dbReference type="RefSeq" id="WP_120789727.1">
    <property type="nucleotide sequence ID" value="NZ_CP032624.1"/>
</dbReference>
<dbReference type="Proteomes" id="UP000275069">
    <property type="component" value="Chromosome"/>
</dbReference>
<protein>
    <submittedName>
        <fullName evidence="2">DUF559 domain-containing protein</fullName>
    </submittedName>
</protein>
<sequence>MTPTQYLDLNAGFGTRGKLRDLGWTDPQLRRFVASGQLIAIGRHVVARRAANPELLRAVRLGSRLACVSAALHRGLWAIDDEKFHVAPRALNSHAAPDEVTPPAVLHWTRHPVDPVGDLFALESVVNMLMHVAKCQPVEYAVAVFDSAVRQGQIHIDELRALAKVYGGRFRRVVALTSTQSDSGIESIARVRLFWAGIATREQVKIDGHPVDLLIGDRLIIQLDGKQHLTDPVQLARDRAQDRRLKRMGYTVLRYGYAEVIFAWADVAEEIGRTIAQRLHLW</sequence>
<organism evidence="2 3">
    <name type="scientific">Gryllotalpicola protaetiae</name>
    <dbReference type="NCBI Taxonomy" id="2419771"/>
    <lineage>
        <taxon>Bacteria</taxon>
        <taxon>Bacillati</taxon>
        <taxon>Actinomycetota</taxon>
        <taxon>Actinomycetes</taxon>
        <taxon>Micrococcales</taxon>
        <taxon>Microbacteriaceae</taxon>
        <taxon>Gryllotalpicola</taxon>
    </lineage>
</organism>
<reference evidence="2 3" key="1">
    <citation type="submission" date="2018-09" db="EMBL/GenBank/DDBJ databases">
        <title>Genome sequencing of strain 2DFW10M-5.</title>
        <authorList>
            <person name="Heo J."/>
            <person name="Kim S.-J."/>
            <person name="Kwon S.-W."/>
        </authorList>
    </citation>
    <scope>NUCLEOTIDE SEQUENCE [LARGE SCALE GENOMIC DNA]</scope>
    <source>
        <strain evidence="2 3">2DFW10M-5</strain>
    </source>
</reference>
<dbReference type="AlphaFoldDB" id="A0A387BTC6"/>
<evidence type="ECO:0000313" key="2">
    <source>
        <dbReference type="EMBL" id="AYG04197.1"/>
    </source>
</evidence>
<dbReference type="InterPro" id="IPR011335">
    <property type="entry name" value="Restrct_endonuc-II-like"/>
</dbReference>
<dbReference type="EMBL" id="CP032624">
    <property type="protein sequence ID" value="AYG04197.1"/>
    <property type="molecule type" value="Genomic_DNA"/>
</dbReference>
<evidence type="ECO:0000259" key="1">
    <source>
        <dbReference type="Pfam" id="PF04480"/>
    </source>
</evidence>
<dbReference type="Pfam" id="PF04480">
    <property type="entry name" value="DUF559"/>
    <property type="match status" value="1"/>
</dbReference>
<keyword evidence="3" id="KW-1185">Reference proteome</keyword>
<dbReference type="OrthoDB" id="4701311at2"/>
<dbReference type="KEGG" id="gry:D7I44_12085"/>
<evidence type="ECO:0000313" key="3">
    <source>
        <dbReference type="Proteomes" id="UP000275069"/>
    </source>
</evidence>
<feature type="domain" description="DUF559" evidence="1">
    <location>
        <begin position="196"/>
        <end position="274"/>
    </location>
</feature>
<accession>A0A387BTC6</accession>
<dbReference type="InterPro" id="IPR007569">
    <property type="entry name" value="DUF559"/>
</dbReference>
<proteinExistence type="predicted"/>
<name>A0A387BTC6_9MICO</name>
<dbReference type="Gene3D" id="3.40.960.10">
    <property type="entry name" value="VSR Endonuclease"/>
    <property type="match status" value="1"/>
</dbReference>